<gene>
    <name evidence="1" type="ORF">QJT81_15710</name>
</gene>
<accession>A0AA95HG08</accession>
<dbReference type="AlphaFoldDB" id="A0AA95HG08"/>
<dbReference type="InterPro" id="IPR031321">
    <property type="entry name" value="UCP012641"/>
</dbReference>
<dbReference type="EMBL" id="CP124756">
    <property type="protein sequence ID" value="WGZ96502.1"/>
    <property type="molecule type" value="Genomic_DNA"/>
</dbReference>
<name>A0AA95HG08_9GAMM</name>
<evidence type="ECO:0000313" key="1">
    <source>
        <dbReference type="EMBL" id="WGZ96502.1"/>
    </source>
</evidence>
<protein>
    <submittedName>
        <fullName evidence="1">Zinc-binding metallopeptidase</fullName>
    </submittedName>
</protein>
<dbReference type="Proteomes" id="UP001301326">
    <property type="component" value="Chromosome"/>
</dbReference>
<proteinExistence type="predicted"/>
<dbReference type="KEGG" id="tput:QJT81_15710"/>
<dbReference type="Pfam" id="PF15887">
    <property type="entry name" value="Peptidase_Mx"/>
    <property type="match status" value="1"/>
</dbReference>
<sequence length="141" mass="16329">MCWLGIRHGIHVFATCLGGEENYRQALDYYYAYGPVPNWEKRHISAYASAHPWEDWAETWAHYLHIMDTLETATGFGLIHRDAVDSSGFHLLMQEWRQLTRMMNALNRSMGQADAYPFTLSRQVIVKLRLIHQLVTGSEGM</sequence>
<reference evidence="1" key="2">
    <citation type="submission" date="2023-04" db="EMBL/GenBank/DDBJ databases">
        <authorList>
            <person name="Beletskiy A.V."/>
            <person name="Mardanov A.V."/>
            <person name="Ravin N.V."/>
        </authorList>
    </citation>
    <scope>NUCLEOTIDE SEQUENCE</scope>
    <source>
        <strain evidence="1">GKL-02</strain>
    </source>
</reference>
<reference evidence="1" key="1">
    <citation type="journal article" date="2023" name="Int. J. Mol. Sci.">
        <title>Metagenomics Revealed a New Genus 'Candidatus Thiocaldithrix dubininis' gen. nov., sp. nov. and a New Species 'Candidatus Thiothrix putei' sp. nov. in the Family Thiotrichaceae, Some Members of Which Have Traits of Both Na+- and H+-Motive Energetics.</title>
        <authorList>
            <person name="Ravin N.V."/>
            <person name="Muntyan M.S."/>
            <person name="Smolyakov D.D."/>
            <person name="Rudenko T.S."/>
            <person name="Beletsky A.V."/>
            <person name="Mardanov A.V."/>
            <person name="Grabovich M.Y."/>
        </authorList>
    </citation>
    <scope>NUCLEOTIDE SEQUENCE</scope>
    <source>
        <strain evidence="1">GKL-02</strain>
    </source>
</reference>
<organism evidence="1">
    <name type="scientific">Candidatus Thiothrix putei</name>
    <dbReference type="NCBI Taxonomy" id="3080811"/>
    <lineage>
        <taxon>Bacteria</taxon>
        <taxon>Pseudomonadati</taxon>
        <taxon>Pseudomonadota</taxon>
        <taxon>Gammaproteobacteria</taxon>
        <taxon>Thiotrichales</taxon>
        <taxon>Thiotrichaceae</taxon>
        <taxon>Thiothrix</taxon>
    </lineage>
</organism>